<accession>A0AAD8FAJ7</accession>
<evidence type="ECO:0000256" key="1">
    <source>
        <dbReference type="SAM" id="MobiDB-lite"/>
    </source>
</evidence>
<feature type="region of interest" description="Disordered" evidence="1">
    <location>
        <begin position="24"/>
        <end position="53"/>
    </location>
</feature>
<evidence type="ECO:0000313" key="3">
    <source>
        <dbReference type="Proteomes" id="UP001233172"/>
    </source>
</evidence>
<evidence type="ECO:0000313" key="2">
    <source>
        <dbReference type="EMBL" id="KAK0057305.1"/>
    </source>
</evidence>
<feature type="compositionally biased region" description="Polar residues" evidence="1">
    <location>
        <begin position="24"/>
        <end position="38"/>
    </location>
</feature>
<dbReference type="Proteomes" id="UP001233172">
    <property type="component" value="Unassembled WGS sequence"/>
</dbReference>
<reference evidence="2" key="1">
    <citation type="journal article" date="2023" name="PLoS Negl. Trop. Dis.">
        <title>A genome sequence for Biomphalaria pfeifferi, the major vector snail for the human-infecting parasite Schistosoma mansoni.</title>
        <authorList>
            <person name="Bu L."/>
            <person name="Lu L."/>
            <person name="Laidemitt M.R."/>
            <person name="Zhang S.M."/>
            <person name="Mutuku M."/>
            <person name="Mkoji G."/>
            <person name="Steinauer M."/>
            <person name="Loker E.S."/>
        </authorList>
    </citation>
    <scope>NUCLEOTIDE SEQUENCE</scope>
    <source>
        <strain evidence="2">KasaAsao</strain>
    </source>
</reference>
<feature type="non-terminal residue" evidence="2">
    <location>
        <position position="1"/>
    </location>
</feature>
<dbReference type="AlphaFoldDB" id="A0AAD8FAJ7"/>
<name>A0AAD8FAJ7_BIOPF</name>
<organism evidence="2 3">
    <name type="scientific">Biomphalaria pfeifferi</name>
    <name type="common">Bloodfluke planorb</name>
    <name type="synonym">Freshwater snail</name>
    <dbReference type="NCBI Taxonomy" id="112525"/>
    <lineage>
        <taxon>Eukaryota</taxon>
        <taxon>Metazoa</taxon>
        <taxon>Spiralia</taxon>
        <taxon>Lophotrochozoa</taxon>
        <taxon>Mollusca</taxon>
        <taxon>Gastropoda</taxon>
        <taxon>Heterobranchia</taxon>
        <taxon>Euthyneura</taxon>
        <taxon>Panpulmonata</taxon>
        <taxon>Hygrophila</taxon>
        <taxon>Lymnaeoidea</taxon>
        <taxon>Planorbidae</taxon>
        <taxon>Biomphalaria</taxon>
    </lineage>
</organism>
<dbReference type="EMBL" id="JASAOG010000056">
    <property type="protein sequence ID" value="KAK0057305.1"/>
    <property type="molecule type" value="Genomic_DNA"/>
</dbReference>
<keyword evidence="3" id="KW-1185">Reference proteome</keyword>
<comment type="caution">
    <text evidence="2">The sequence shown here is derived from an EMBL/GenBank/DDBJ whole genome shotgun (WGS) entry which is preliminary data.</text>
</comment>
<proteinExistence type="predicted"/>
<protein>
    <submittedName>
        <fullName evidence="2">Uncharacterized protein</fullName>
    </submittedName>
</protein>
<gene>
    <name evidence="2" type="ORF">Bpfe_013398</name>
</gene>
<reference evidence="2" key="2">
    <citation type="submission" date="2023-04" db="EMBL/GenBank/DDBJ databases">
        <authorList>
            <person name="Bu L."/>
            <person name="Lu L."/>
            <person name="Laidemitt M.R."/>
            <person name="Zhang S.M."/>
            <person name="Mutuku M."/>
            <person name="Mkoji G."/>
            <person name="Steinauer M."/>
            <person name="Loker E.S."/>
        </authorList>
    </citation>
    <scope>NUCLEOTIDE SEQUENCE</scope>
    <source>
        <strain evidence="2">KasaAsao</strain>
        <tissue evidence="2">Whole Snail</tissue>
    </source>
</reference>
<sequence length="53" mass="5706">DDNSIDVSTTGSWPLVTKANITSTQRLDIDQTPLTSPPHSRPDSLAPGQHTHV</sequence>